<dbReference type="HOGENOM" id="CLU_067148_0_0_1"/>
<accession>A0A0D0B2Y5</accession>
<proteinExistence type="predicted"/>
<dbReference type="AlphaFoldDB" id="A0A0D0B2Y5"/>
<organism evidence="2 3">
    <name type="scientific">Collybiopsis luxurians FD-317 M1</name>
    <dbReference type="NCBI Taxonomy" id="944289"/>
    <lineage>
        <taxon>Eukaryota</taxon>
        <taxon>Fungi</taxon>
        <taxon>Dikarya</taxon>
        <taxon>Basidiomycota</taxon>
        <taxon>Agaricomycotina</taxon>
        <taxon>Agaricomycetes</taxon>
        <taxon>Agaricomycetidae</taxon>
        <taxon>Agaricales</taxon>
        <taxon>Marasmiineae</taxon>
        <taxon>Omphalotaceae</taxon>
        <taxon>Collybiopsis</taxon>
        <taxon>Collybiopsis luxurians</taxon>
    </lineage>
</organism>
<feature type="compositionally biased region" description="Basic residues" evidence="1">
    <location>
        <begin position="20"/>
        <end position="29"/>
    </location>
</feature>
<name>A0A0D0B2Y5_9AGAR</name>
<feature type="region of interest" description="Disordered" evidence="1">
    <location>
        <begin position="1"/>
        <end position="38"/>
    </location>
</feature>
<protein>
    <submittedName>
        <fullName evidence="2">Uncharacterized protein</fullName>
    </submittedName>
</protein>
<reference evidence="2 3" key="1">
    <citation type="submission" date="2014-04" db="EMBL/GenBank/DDBJ databases">
        <title>Evolutionary Origins and Diversification of the Mycorrhizal Mutualists.</title>
        <authorList>
            <consortium name="DOE Joint Genome Institute"/>
            <consortium name="Mycorrhizal Genomics Consortium"/>
            <person name="Kohler A."/>
            <person name="Kuo A."/>
            <person name="Nagy L.G."/>
            <person name="Floudas D."/>
            <person name="Copeland A."/>
            <person name="Barry K.W."/>
            <person name="Cichocki N."/>
            <person name="Veneault-Fourrey C."/>
            <person name="LaButti K."/>
            <person name="Lindquist E.A."/>
            <person name="Lipzen A."/>
            <person name="Lundell T."/>
            <person name="Morin E."/>
            <person name="Murat C."/>
            <person name="Riley R."/>
            <person name="Ohm R."/>
            <person name="Sun H."/>
            <person name="Tunlid A."/>
            <person name="Henrissat B."/>
            <person name="Grigoriev I.V."/>
            <person name="Hibbett D.S."/>
            <person name="Martin F."/>
        </authorList>
    </citation>
    <scope>NUCLEOTIDE SEQUENCE [LARGE SCALE GENOMIC DNA]</scope>
    <source>
        <strain evidence="2 3">FD-317 M1</strain>
    </source>
</reference>
<dbReference type="EMBL" id="KN834790">
    <property type="protein sequence ID" value="KIK57520.1"/>
    <property type="molecule type" value="Genomic_DNA"/>
</dbReference>
<keyword evidence="3" id="KW-1185">Reference proteome</keyword>
<evidence type="ECO:0000313" key="3">
    <source>
        <dbReference type="Proteomes" id="UP000053593"/>
    </source>
</evidence>
<gene>
    <name evidence="2" type="ORF">GYMLUDRAFT_61262</name>
</gene>
<evidence type="ECO:0000256" key="1">
    <source>
        <dbReference type="SAM" id="MobiDB-lite"/>
    </source>
</evidence>
<evidence type="ECO:0000313" key="2">
    <source>
        <dbReference type="EMBL" id="KIK57520.1"/>
    </source>
</evidence>
<dbReference type="Proteomes" id="UP000053593">
    <property type="component" value="Unassembled WGS sequence"/>
</dbReference>
<sequence>MSMPQDLHESKVMPKESKHARYYARHHKEHQAQSREYKQGHKFALKEAPQQSLVIETGKNTNSISPPSMEVPLIPVHSQLLVRGEEMTTHSMYQDFITLQNKIDNWVECTMSCSPAVKTCLLSNFLSFLFASSALAMNLHLFIDKYRDTIPYHYLNVPRFHKSVNPDMALPQPNWAGVTFWVPQDSSPFTATIHKRLLVLRLKADRFNGISVRLTHFQLGQWTYEETEQCIQLGQNLYMEWYTVLDDLDDNFTSTWGIQPFLKEMSCMVYKIGQTLEKLTYTLLHLLKC</sequence>
<feature type="compositionally biased region" description="Basic and acidic residues" evidence="1">
    <location>
        <begin position="1"/>
        <end position="19"/>
    </location>
</feature>